<evidence type="ECO:0000256" key="3">
    <source>
        <dbReference type="SAM" id="MobiDB-lite"/>
    </source>
</evidence>
<dbReference type="PANTHER" id="PTHR46413">
    <property type="entry name" value="HEAVY METAL-ASSOCIATED ISOPRENYLATED PLANT PROTEIN 6"/>
    <property type="match status" value="1"/>
</dbReference>
<name>A0AAE1UYQ0_9SOLA</name>
<dbReference type="Pfam" id="PF00403">
    <property type="entry name" value="HMA"/>
    <property type="match status" value="2"/>
</dbReference>
<feature type="compositionally biased region" description="Basic residues" evidence="3">
    <location>
        <begin position="226"/>
        <end position="273"/>
    </location>
</feature>
<feature type="domain" description="HMA" evidence="4">
    <location>
        <begin position="131"/>
        <end position="194"/>
    </location>
</feature>
<dbReference type="InterPro" id="IPR006121">
    <property type="entry name" value="HMA_dom"/>
</dbReference>
<sequence>MGEKIGETKAEVAEKKNEAGEKKNVGPTAIVLKLDLHCEGCAKKVKRSIRHFEGVEEVKADCESGKLTVKGNVDPTWLKDKVASKTKKKVELVSPPPKKDDGGSGGGDKKSDEKKVEEKKPEDKTPKEPQVSTVVLKIRLHCDGCAHKIKRIIKKIDGVEEVKVDSEKDLVTVKGTMDFKDLIPYLKDKLKRSVEIVPPKKDDGGGEKKEKEGGGGEKKEKVAVAGRRKRKKAVVVERRKRKVVAGRRKRRKAAVVKRRRRNQATMRRKRVNQKPKEVKV</sequence>
<feature type="domain" description="HMA" evidence="4">
    <location>
        <begin position="27"/>
        <end position="94"/>
    </location>
</feature>
<protein>
    <recommendedName>
        <fullName evidence="4">HMA domain-containing protein</fullName>
    </recommendedName>
</protein>
<dbReference type="PROSITE" id="PS50846">
    <property type="entry name" value="HMA_2"/>
    <property type="match status" value="2"/>
</dbReference>
<keyword evidence="2" id="KW-0479">Metal-binding</keyword>
<dbReference type="GO" id="GO:0016020">
    <property type="term" value="C:membrane"/>
    <property type="evidence" value="ECO:0007669"/>
    <property type="project" value="UniProtKB-SubCell"/>
</dbReference>
<evidence type="ECO:0000256" key="1">
    <source>
        <dbReference type="ARBA" id="ARBA00004170"/>
    </source>
</evidence>
<reference evidence="5" key="1">
    <citation type="submission" date="2023-12" db="EMBL/GenBank/DDBJ databases">
        <title>Genome assembly of Anisodus tanguticus.</title>
        <authorList>
            <person name="Wang Y.-J."/>
        </authorList>
    </citation>
    <scope>NUCLEOTIDE SEQUENCE</scope>
    <source>
        <strain evidence="5">KB-2021</strain>
        <tissue evidence="5">Leaf</tissue>
    </source>
</reference>
<dbReference type="CDD" id="cd00371">
    <property type="entry name" value="HMA"/>
    <property type="match status" value="1"/>
</dbReference>
<dbReference type="GO" id="GO:0009626">
    <property type="term" value="P:plant-type hypersensitive response"/>
    <property type="evidence" value="ECO:0007669"/>
    <property type="project" value="UniProtKB-KW"/>
</dbReference>
<organism evidence="5 6">
    <name type="scientific">Anisodus tanguticus</name>
    <dbReference type="NCBI Taxonomy" id="243964"/>
    <lineage>
        <taxon>Eukaryota</taxon>
        <taxon>Viridiplantae</taxon>
        <taxon>Streptophyta</taxon>
        <taxon>Embryophyta</taxon>
        <taxon>Tracheophyta</taxon>
        <taxon>Spermatophyta</taxon>
        <taxon>Magnoliopsida</taxon>
        <taxon>eudicotyledons</taxon>
        <taxon>Gunneridae</taxon>
        <taxon>Pentapetalae</taxon>
        <taxon>asterids</taxon>
        <taxon>lamiids</taxon>
        <taxon>Solanales</taxon>
        <taxon>Solanaceae</taxon>
        <taxon>Solanoideae</taxon>
        <taxon>Hyoscyameae</taxon>
        <taxon>Anisodus</taxon>
    </lineage>
</organism>
<keyword evidence="6" id="KW-1185">Reference proteome</keyword>
<proteinExistence type="predicted"/>
<comment type="caution">
    <text evidence="5">The sequence shown here is derived from an EMBL/GenBank/DDBJ whole genome shotgun (WGS) entry which is preliminary data.</text>
</comment>
<evidence type="ECO:0000256" key="2">
    <source>
        <dbReference type="ARBA" id="ARBA00022723"/>
    </source>
</evidence>
<dbReference type="PANTHER" id="PTHR46413:SF1">
    <property type="entry name" value="HEAVY METAL-ASSOCIATED ISOPRENYLATED PLANT PROTEIN 6"/>
    <property type="match status" value="1"/>
</dbReference>
<dbReference type="Gene3D" id="3.30.70.100">
    <property type="match status" value="2"/>
</dbReference>
<dbReference type="EMBL" id="JAVYJV010000017">
    <property type="protein sequence ID" value="KAK4348487.1"/>
    <property type="molecule type" value="Genomic_DNA"/>
</dbReference>
<dbReference type="AlphaFoldDB" id="A0AAE1UYQ0"/>
<feature type="region of interest" description="Disordered" evidence="3">
    <location>
        <begin position="195"/>
        <end position="280"/>
    </location>
</feature>
<feature type="region of interest" description="Disordered" evidence="3">
    <location>
        <begin position="1"/>
        <end position="22"/>
    </location>
</feature>
<dbReference type="Proteomes" id="UP001291623">
    <property type="component" value="Unassembled WGS sequence"/>
</dbReference>
<evidence type="ECO:0000313" key="5">
    <source>
        <dbReference type="EMBL" id="KAK4348487.1"/>
    </source>
</evidence>
<dbReference type="InterPro" id="IPR044594">
    <property type="entry name" value="HIPP01/3/5/6"/>
</dbReference>
<dbReference type="InterPro" id="IPR036163">
    <property type="entry name" value="HMA_dom_sf"/>
</dbReference>
<gene>
    <name evidence="5" type="ORF">RND71_031242</name>
</gene>
<dbReference type="FunFam" id="3.30.70.100:FF:000008">
    <property type="entry name" value="Copper transport protein ATOX1"/>
    <property type="match status" value="1"/>
</dbReference>
<feature type="compositionally biased region" description="Basic and acidic residues" evidence="3">
    <location>
        <begin position="97"/>
        <end position="127"/>
    </location>
</feature>
<feature type="region of interest" description="Disordered" evidence="3">
    <location>
        <begin position="84"/>
        <end position="131"/>
    </location>
</feature>
<dbReference type="SUPFAM" id="SSF55008">
    <property type="entry name" value="HMA, heavy metal-associated domain"/>
    <property type="match status" value="2"/>
</dbReference>
<evidence type="ECO:0000259" key="4">
    <source>
        <dbReference type="PROSITE" id="PS50846"/>
    </source>
</evidence>
<evidence type="ECO:0000313" key="6">
    <source>
        <dbReference type="Proteomes" id="UP001291623"/>
    </source>
</evidence>
<feature type="compositionally biased region" description="Basic and acidic residues" evidence="3">
    <location>
        <begin position="195"/>
        <end position="222"/>
    </location>
</feature>
<dbReference type="GO" id="GO:0046872">
    <property type="term" value="F:metal ion binding"/>
    <property type="evidence" value="ECO:0007669"/>
    <property type="project" value="UniProtKB-KW"/>
</dbReference>
<comment type="subcellular location">
    <subcellularLocation>
        <location evidence="1">Membrane</location>
        <topology evidence="1">Peripheral membrane protein</topology>
    </subcellularLocation>
</comment>
<accession>A0AAE1UYQ0</accession>